<dbReference type="PANTHER" id="PTHR43711">
    <property type="entry name" value="TWO-COMPONENT HISTIDINE KINASE"/>
    <property type="match status" value="1"/>
</dbReference>
<dbReference type="PANTHER" id="PTHR43711:SF1">
    <property type="entry name" value="HISTIDINE KINASE 1"/>
    <property type="match status" value="1"/>
</dbReference>
<keyword evidence="7" id="KW-0472">Membrane</keyword>
<evidence type="ECO:0000256" key="4">
    <source>
        <dbReference type="ARBA" id="ARBA00022679"/>
    </source>
</evidence>
<evidence type="ECO:0000259" key="8">
    <source>
        <dbReference type="PROSITE" id="PS50109"/>
    </source>
</evidence>
<dbReference type="Pfam" id="PF02518">
    <property type="entry name" value="HATPase_c"/>
    <property type="match status" value="1"/>
</dbReference>
<dbReference type="PROSITE" id="PS50109">
    <property type="entry name" value="HIS_KIN"/>
    <property type="match status" value="1"/>
</dbReference>
<dbReference type="InterPro" id="IPR003661">
    <property type="entry name" value="HisK_dim/P_dom"/>
</dbReference>
<dbReference type="SMART" id="SM00387">
    <property type="entry name" value="HATPase_c"/>
    <property type="match status" value="1"/>
</dbReference>
<dbReference type="EC" id="2.7.13.3" evidence="2"/>
<dbReference type="SUPFAM" id="SSF47384">
    <property type="entry name" value="Homodimeric domain of signal transducing histidine kinase"/>
    <property type="match status" value="1"/>
</dbReference>
<dbReference type="Gene3D" id="1.10.287.130">
    <property type="match status" value="1"/>
</dbReference>
<comment type="catalytic activity">
    <reaction evidence="1">
        <text>ATP + protein L-histidine = ADP + protein N-phospho-L-histidine.</text>
        <dbReference type="EC" id="2.7.13.3"/>
    </reaction>
</comment>
<organism evidence="9 10">
    <name type="scientific">Sphingobacterium kitahiroshimense</name>
    <dbReference type="NCBI Taxonomy" id="470446"/>
    <lineage>
        <taxon>Bacteria</taxon>
        <taxon>Pseudomonadati</taxon>
        <taxon>Bacteroidota</taxon>
        <taxon>Sphingobacteriia</taxon>
        <taxon>Sphingobacteriales</taxon>
        <taxon>Sphingobacteriaceae</taxon>
        <taxon>Sphingobacterium</taxon>
    </lineage>
</organism>
<keyword evidence="7" id="KW-1133">Transmembrane helix</keyword>
<dbReference type="InterPro" id="IPR036890">
    <property type="entry name" value="HATPase_C_sf"/>
</dbReference>
<evidence type="ECO:0000256" key="5">
    <source>
        <dbReference type="ARBA" id="ARBA00022777"/>
    </source>
</evidence>
<accession>A0ABV0C175</accession>
<dbReference type="InterPro" id="IPR003594">
    <property type="entry name" value="HATPase_dom"/>
</dbReference>
<evidence type="ECO:0000256" key="6">
    <source>
        <dbReference type="ARBA" id="ARBA00023012"/>
    </source>
</evidence>
<keyword evidence="7" id="KW-0812">Transmembrane</keyword>
<comment type="caution">
    <text evidence="9">The sequence shown here is derived from an EMBL/GenBank/DDBJ whole genome shotgun (WGS) entry which is preliminary data.</text>
</comment>
<keyword evidence="10" id="KW-1185">Reference proteome</keyword>
<dbReference type="CDD" id="cd00082">
    <property type="entry name" value="HisKA"/>
    <property type="match status" value="1"/>
</dbReference>
<keyword evidence="3" id="KW-0597">Phosphoprotein</keyword>
<proteinExistence type="predicted"/>
<feature type="transmembrane region" description="Helical" evidence="7">
    <location>
        <begin position="214"/>
        <end position="236"/>
    </location>
</feature>
<evidence type="ECO:0000256" key="1">
    <source>
        <dbReference type="ARBA" id="ARBA00000085"/>
    </source>
</evidence>
<evidence type="ECO:0000256" key="7">
    <source>
        <dbReference type="SAM" id="Phobius"/>
    </source>
</evidence>
<protein>
    <recommendedName>
        <fullName evidence="2">histidine kinase</fullName>
        <ecNumber evidence="2">2.7.13.3</ecNumber>
    </recommendedName>
</protein>
<gene>
    <name evidence="9" type="ORF">ABE541_26195</name>
</gene>
<dbReference type="SMART" id="SM00388">
    <property type="entry name" value="HisKA"/>
    <property type="match status" value="1"/>
</dbReference>
<dbReference type="Gene3D" id="3.30.565.10">
    <property type="entry name" value="Histidine kinase-like ATPase, C-terminal domain"/>
    <property type="match status" value="1"/>
</dbReference>
<dbReference type="PRINTS" id="PR00344">
    <property type="entry name" value="BCTRLSENSOR"/>
</dbReference>
<dbReference type="SUPFAM" id="SSF55874">
    <property type="entry name" value="ATPase domain of HSP90 chaperone/DNA topoisomerase II/histidine kinase"/>
    <property type="match status" value="1"/>
</dbReference>
<feature type="domain" description="Histidine kinase" evidence="8">
    <location>
        <begin position="255"/>
        <end position="471"/>
    </location>
</feature>
<evidence type="ECO:0000256" key="2">
    <source>
        <dbReference type="ARBA" id="ARBA00012438"/>
    </source>
</evidence>
<evidence type="ECO:0000313" key="9">
    <source>
        <dbReference type="EMBL" id="MEN5380781.1"/>
    </source>
</evidence>
<reference evidence="9 10" key="1">
    <citation type="submission" date="2024-04" db="EMBL/GenBank/DDBJ databases">
        <title>WGS of bacteria from Torrens River.</title>
        <authorList>
            <person name="Wyrsch E.R."/>
            <person name="Drigo B."/>
        </authorList>
    </citation>
    <scope>NUCLEOTIDE SEQUENCE [LARGE SCALE GENOMIC DNA]</scope>
    <source>
        <strain evidence="9 10">TWI391</strain>
    </source>
</reference>
<sequence>MANKFKLLITLSVLTGIGMISILGIWLYGSYNNRLDLFLSSAERSMFNVVQDVYQAHSNDLKSDQGGALGKLRKELKAQYTDAEIDTLFKDFGSYYKQSKAGSSRGGKTMGSSYPHGKSGGEMMAPYLFSQIDVTPAMIEEINEKFATALEAKGVRAEYDVTTDIFPRDSLFAIRKEYRAKKLSWTRPILIDASDSRFLIVKFRQVWKNLLFDLGWQLGIAILLISIFIGSFLYLFKTIFRQNRLAEMQKAFVNNMTHELKTPVSTVMTAIEAIQLYGVKNDQVKMDRYLAISRRELDHLSDMIDRVLQLDVDERKGLKLDKSEIDLMLVLNNAADTFRINVSKEVKISVNSSVPTLRLHADESHLRNVVNNLLENAVKYSGDVVTITIDVCDHSDYLEFSVSDKGKGIALEYQKEIFGMFFRVPEGNLHPVKGFGIGLAYVRQVILQHGGKITVKSSPGKGSTFTIKIPK</sequence>
<keyword evidence="5 9" id="KW-0418">Kinase</keyword>
<dbReference type="Pfam" id="PF00512">
    <property type="entry name" value="HisKA"/>
    <property type="match status" value="1"/>
</dbReference>
<keyword evidence="4" id="KW-0808">Transferase</keyword>
<evidence type="ECO:0000313" key="10">
    <source>
        <dbReference type="Proteomes" id="UP001409291"/>
    </source>
</evidence>
<dbReference type="InterPro" id="IPR004358">
    <property type="entry name" value="Sig_transdc_His_kin-like_C"/>
</dbReference>
<dbReference type="RefSeq" id="WP_346583735.1">
    <property type="nucleotide sequence ID" value="NZ_JBDJNQ010000028.1"/>
</dbReference>
<evidence type="ECO:0000256" key="3">
    <source>
        <dbReference type="ARBA" id="ARBA00022553"/>
    </source>
</evidence>
<keyword evidence="6" id="KW-0902">Two-component regulatory system</keyword>
<dbReference type="EMBL" id="JBDJNQ010000028">
    <property type="protein sequence ID" value="MEN5380781.1"/>
    <property type="molecule type" value="Genomic_DNA"/>
</dbReference>
<dbReference type="InterPro" id="IPR036097">
    <property type="entry name" value="HisK_dim/P_sf"/>
</dbReference>
<dbReference type="InterPro" id="IPR005467">
    <property type="entry name" value="His_kinase_dom"/>
</dbReference>
<dbReference type="InterPro" id="IPR050736">
    <property type="entry name" value="Sensor_HK_Regulatory"/>
</dbReference>
<dbReference type="GO" id="GO:0016301">
    <property type="term" value="F:kinase activity"/>
    <property type="evidence" value="ECO:0007669"/>
    <property type="project" value="UniProtKB-KW"/>
</dbReference>
<feature type="transmembrane region" description="Helical" evidence="7">
    <location>
        <begin position="7"/>
        <end position="29"/>
    </location>
</feature>
<name>A0ABV0C175_9SPHI</name>
<dbReference type="Proteomes" id="UP001409291">
    <property type="component" value="Unassembled WGS sequence"/>
</dbReference>